<name>A0AAW1VZX8_RUBAR</name>
<evidence type="ECO:0000313" key="3">
    <source>
        <dbReference type="EMBL" id="KAK9912173.1"/>
    </source>
</evidence>
<dbReference type="Gene3D" id="3.30.420.10">
    <property type="entry name" value="Ribonuclease H-like superfamily/Ribonuclease H"/>
    <property type="match status" value="1"/>
</dbReference>
<comment type="caution">
    <text evidence="3">The sequence shown here is derived from an EMBL/GenBank/DDBJ whole genome shotgun (WGS) entry which is preliminary data.</text>
</comment>
<dbReference type="InterPro" id="IPR053151">
    <property type="entry name" value="RNase_H-like"/>
</dbReference>
<gene>
    <name evidence="3" type="ORF">M0R45_036045</name>
</gene>
<keyword evidence="1" id="KW-0472">Membrane</keyword>
<dbReference type="PANTHER" id="PTHR47723:SF19">
    <property type="entry name" value="POLYNUCLEOTIDYL TRANSFERASE, RIBONUCLEASE H-LIKE SUPERFAMILY PROTEIN"/>
    <property type="match status" value="1"/>
</dbReference>
<dbReference type="InterPro" id="IPR036397">
    <property type="entry name" value="RNaseH_sf"/>
</dbReference>
<reference evidence="3 4" key="1">
    <citation type="journal article" date="2023" name="G3 (Bethesda)">
        <title>A chromosome-length genome assembly and annotation of blackberry (Rubus argutus, cv. 'Hillquist').</title>
        <authorList>
            <person name="Bruna T."/>
            <person name="Aryal R."/>
            <person name="Dudchenko O."/>
            <person name="Sargent D.J."/>
            <person name="Mead D."/>
            <person name="Buti M."/>
            <person name="Cavallini A."/>
            <person name="Hytonen T."/>
            <person name="Andres J."/>
            <person name="Pham M."/>
            <person name="Weisz D."/>
            <person name="Mascagni F."/>
            <person name="Usai G."/>
            <person name="Natali L."/>
            <person name="Bassil N."/>
            <person name="Fernandez G.E."/>
            <person name="Lomsadze A."/>
            <person name="Armour M."/>
            <person name="Olukolu B."/>
            <person name="Poorten T."/>
            <person name="Britton C."/>
            <person name="Davik J."/>
            <person name="Ashrafi H."/>
            <person name="Aiden E.L."/>
            <person name="Borodovsky M."/>
            <person name="Worthington M."/>
        </authorList>
    </citation>
    <scope>NUCLEOTIDE SEQUENCE [LARGE SCALE GENOMIC DNA]</scope>
    <source>
        <strain evidence="3">PI 553951</strain>
    </source>
</reference>
<evidence type="ECO:0000256" key="1">
    <source>
        <dbReference type="SAM" id="Phobius"/>
    </source>
</evidence>
<feature type="domain" description="RNase H type-1" evidence="2">
    <location>
        <begin position="93"/>
        <end position="193"/>
    </location>
</feature>
<feature type="transmembrane region" description="Helical" evidence="1">
    <location>
        <begin position="216"/>
        <end position="234"/>
    </location>
</feature>
<dbReference type="AlphaFoldDB" id="A0AAW1VZX8"/>
<dbReference type="Proteomes" id="UP001457282">
    <property type="component" value="Unassembled WGS sequence"/>
</dbReference>
<dbReference type="InterPro" id="IPR044730">
    <property type="entry name" value="RNase_H-like_dom_plant"/>
</dbReference>
<accession>A0AAW1VZX8</accession>
<keyword evidence="4" id="KW-1185">Reference proteome</keyword>
<dbReference type="GO" id="GO:0003676">
    <property type="term" value="F:nucleic acid binding"/>
    <property type="evidence" value="ECO:0007669"/>
    <property type="project" value="InterPro"/>
</dbReference>
<dbReference type="CDD" id="cd06222">
    <property type="entry name" value="RNase_H_like"/>
    <property type="match status" value="1"/>
</dbReference>
<keyword evidence="1" id="KW-1133">Transmembrane helix</keyword>
<organism evidence="3 4">
    <name type="scientific">Rubus argutus</name>
    <name type="common">Southern blackberry</name>
    <dbReference type="NCBI Taxonomy" id="59490"/>
    <lineage>
        <taxon>Eukaryota</taxon>
        <taxon>Viridiplantae</taxon>
        <taxon>Streptophyta</taxon>
        <taxon>Embryophyta</taxon>
        <taxon>Tracheophyta</taxon>
        <taxon>Spermatophyta</taxon>
        <taxon>Magnoliopsida</taxon>
        <taxon>eudicotyledons</taxon>
        <taxon>Gunneridae</taxon>
        <taxon>Pentapetalae</taxon>
        <taxon>rosids</taxon>
        <taxon>fabids</taxon>
        <taxon>Rosales</taxon>
        <taxon>Rosaceae</taxon>
        <taxon>Rosoideae</taxon>
        <taxon>Rosoideae incertae sedis</taxon>
        <taxon>Rubus</taxon>
    </lineage>
</organism>
<dbReference type="GO" id="GO:0004523">
    <property type="term" value="F:RNA-DNA hybrid ribonuclease activity"/>
    <property type="evidence" value="ECO:0007669"/>
    <property type="project" value="InterPro"/>
</dbReference>
<evidence type="ECO:0000313" key="4">
    <source>
        <dbReference type="Proteomes" id="UP001457282"/>
    </source>
</evidence>
<dbReference type="EMBL" id="JBEDUW010000007">
    <property type="protein sequence ID" value="KAK9912173.1"/>
    <property type="molecule type" value="Genomic_DNA"/>
</dbReference>
<evidence type="ECO:0000259" key="2">
    <source>
        <dbReference type="Pfam" id="PF13456"/>
    </source>
</evidence>
<dbReference type="Pfam" id="PF13456">
    <property type="entry name" value="RVT_3"/>
    <property type="match status" value="1"/>
</dbReference>
<keyword evidence="1" id="KW-0812">Transmembrane</keyword>
<dbReference type="PANTHER" id="PTHR47723">
    <property type="entry name" value="OS05G0353850 PROTEIN"/>
    <property type="match status" value="1"/>
</dbReference>
<protein>
    <recommendedName>
        <fullName evidence="2">RNase H type-1 domain-containing protein</fullName>
    </recommendedName>
</protein>
<proteinExistence type="predicted"/>
<dbReference type="InterPro" id="IPR002156">
    <property type="entry name" value="RNaseH_domain"/>
</dbReference>
<sequence>MLTIPSDMFRSDLSFGFSSEDNCKYELTFDDLDNLYPPAEMDDFLILNRFDPKELHISPADAKTLKEELLDAIASLNQGVEDHFINNNLLVLGVIRDWNGNWIHGFMLNIGIGEVLQAEAWGLCSGLQLAKDLGITHLLVESNSAVLLALIHSTDVDLHPLGTIVLNCKSLISEFVSCSISHIHRERNMAAALLKEVLRLTLVSADYLICQNLQLLQLWMTWLVVLVLVLFPLIRLL</sequence>